<keyword evidence="7 10" id="KW-0030">Aminoacyl-tRNA synthetase</keyword>
<comment type="caution">
    <text evidence="17">The sequence shown here is derived from an EMBL/GenBank/DDBJ whole genome shotgun (WGS) entry which is preliminary data.</text>
</comment>
<protein>
    <recommendedName>
        <fullName evidence="2">glutamine--tRNA ligase</fullName>
        <ecNumber evidence="2">6.1.1.18</ecNumber>
    </recommendedName>
    <alternativeName>
        <fullName evidence="8">Glutaminyl-tRNA synthetase</fullName>
    </alternativeName>
</protein>
<dbReference type="EC" id="6.1.1.18" evidence="2"/>
<feature type="domain" description="Glutaminyl-tRNA synthetase class Ib non-specific RNA-binding" evidence="14">
    <location>
        <begin position="162"/>
        <end position="253"/>
    </location>
</feature>
<dbReference type="GeneID" id="42004764"/>
<dbReference type="FunFam" id="2.40.240.10:FF:000007">
    <property type="entry name" value="Glutamine--tRNA ligase"/>
    <property type="match status" value="1"/>
</dbReference>
<evidence type="ECO:0000256" key="8">
    <source>
        <dbReference type="ARBA" id="ARBA00030466"/>
    </source>
</evidence>
<keyword evidence="4 10" id="KW-0547">Nucleotide-binding</keyword>
<dbReference type="PRINTS" id="PR00987">
    <property type="entry name" value="TRNASYNTHGLU"/>
</dbReference>
<feature type="domain" description="Glutamyl/glutaminyl-tRNA synthetase class Ib catalytic" evidence="12">
    <location>
        <begin position="260"/>
        <end position="569"/>
    </location>
</feature>
<dbReference type="GO" id="GO:0004819">
    <property type="term" value="F:glutamine-tRNA ligase activity"/>
    <property type="evidence" value="ECO:0007669"/>
    <property type="project" value="UniProtKB-EC"/>
</dbReference>
<keyword evidence="18" id="KW-1185">Reference proteome</keyword>
<dbReference type="InterPro" id="IPR042558">
    <property type="entry name" value="Gln-tRNA-synth_Ib_RNA-bd_N_1"/>
</dbReference>
<dbReference type="Gene3D" id="1.10.10.2420">
    <property type="match status" value="1"/>
</dbReference>
<dbReference type="InterPro" id="IPR042559">
    <property type="entry name" value="Gln-tRNA-synth_Ib_RNA-bd_N_2"/>
</dbReference>
<organism evidence="17 18">
    <name type="scientific">Synchytrium microbalum</name>
    <dbReference type="NCBI Taxonomy" id="1806994"/>
    <lineage>
        <taxon>Eukaryota</taxon>
        <taxon>Fungi</taxon>
        <taxon>Fungi incertae sedis</taxon>
        <taxon>Chytridiomycota</taxon>
        <taxon>Chytridiomycota incertae sedis</taxon>
        <taxon>Chytridiomycetes</taxon>
        <taxon>Synchytriales</taxon>
        <taxon>Synchytriaceae</taxon>
        <taxon>Synchytrium</taxon>
    </lineage>
</organism>
<evidence type="ECO:0000313" key="18">
    <source>
        <dbReference type="Proteomes" id="UP000319731"/>
    </source>
</evidence>
<dbReference type="PANTHER" id="PTHR43097">
    <property type="entry name" value="GLUTAMINE-TRNA LIGASE"/>
    <property type="match status" value="1"/>
</dbReference>
<dbReference type="InterPro" id="IPR020059">
    <property type="entry name" value="Glu/Gln-tRNA-synth_Ib_codon-bd"/>
</dbReference>
<keyword evidence="5 10" id="KW-0067">ATP-binding</keyword>
<dbReference type="GO" id="GO:0006425">
    <property type="term" value="P:glutaminyl-tRNA aminoacylation"/>
    <property type="evidence" value="ECO:0007669"/>
    <property type="project" value="InterPro"/>
</dbReference>
<dbReference type="Proteomes" id="UP000319731">
    <property type="component" value="Unassembled WGS sequence"/>
</dbReference>
<dbReference type="GO" id="GO:0005524">
    <property type="term" value="F:ATP binding"/>
    <property type="evidence" value="ECO:0007669"/>
    <property type="project" value="UniProtKB-KW"/>
</dbReference>
<dbReference type="PANTHER" id="PTHR43097:SF4">
    <property type="entry name" value="GLUTAMINE--TRNA LIGASE"/>
    <property type="match status" value="1"/>
</dbReference>
<keyword evidence="3 10" id="KW-0436">Ligase</keyword>
<dbReference type="InterPro" id="IPR000924">
    <property type="entry name" value="Glu/Gln-tRNA-synth"/>
</dbReference>
<dbReference type="FunFam" id="3.40.50.620:FF:000037">
    <property type="entry name" value="Glutamine--tRNA ligase cytoplasmic"/>
    <property type="match status" value="1"/>
</dbReference>
<dbReference type="FunFam" id="1.10.8.1290:FF:000002">
    <property type="entry name" value="Glutamine--tRNA ligase cytoplasmic"/>
    <property type="match status" value="1"/>
</dbReference>
<gene>
    <name evidence="17" type="ORF">SmJEL517_g03539</name>
</gene>
<dbReference type="FunFam" id="1.10.10.2420:FF:000001">
    <property type="entry name" value="Glutamine--tRNA ligase cytoplasmic"/>
    <property type="match status" value="1"/>
</dbReference>
<dbReference type="EMBL" id="QEAO01000019">
    <property type="protein sequence ID" value="TPX33642.1"/>
    <property type="molecule type" value="Genomic_DNA"/>
</dbReference>
<dbReference type="AlphaFoldDB" id="A0A507C1Q7"/>
<dbReference type="Pfam" id="PF00749">
    <property type="entry name" value="tRNA-synt_1c"/>
    <property type="match status" value="1"/>
</dbReference>
<dbReference type="InterPro" id="IPR014729">
    <property type="entry name" value="Rossmann-like_a/b/a_fold"/>
</dbReference>
<evidence type="ECO:0000256" key="1">
    <source>
        <dbReference type="ARBA" id="ARBA00005594"/>
    </source>
</evidence>
<comment type="similarity">
    <text evidence="1 10">Belongs to the class-I aminoacyl-tRNA synthetase family.</text>
</comment>
<feature type="region of interest" description="Disordered" evidence="11">
    <location>
        <begin position="171"/>
        <end position="203"/>
    </location>
</feature>
<dbReference type="InterPro" id="IPR007638">
    <property type="entry name" value="Gln-tRNA-synth_Ib_RNA-bd_2"/>
</dbReference>
<evidence type="ECO:0000256" key="7">
    <source>
        <dbReference type="ARBA" id="ARBA00023146"/>
    </source>
</evidence>
<evidence type="ECO:0000256" key="4">
    <source>
        <dbReference type="ARBA" id="ARBA00022741"/>
    </source>
</evidence>
<evidence type="ECO:0000259" key="13">
    <source>
        <dbReference type="Pfam" id="PF03950"/>
    </source>
</evidence>
<evidence type="ECO:0000313" key="17">
    <source>
        <dbReference type="EMBL" id="TPX33642.1"/>
    </source>
</evidence>
<dbReference type="RefSeq" id="XP_031024584.1">
    <property type="nucleotide sequence ID" value="XM_031169467.1"/>
</dbReference>
<dbReference type="InterPro" id="IPR020058">
    <property type="entry name" value="Glu/Gln-tRNA-synth_Ib_cat-dom"/>
</dbReference>
<reference evidence="17 18" key="1">
    <citation type="journal article" date="2019" name="Sci. Rep.">
        <title>Comparative genomics of chytrid fungi reveal insights into the obligate biotrophic and pathogenic lifestyle of Synchytrium endobioticum.</title>
        <authorList>
            <person name="van de Vossenberg B.T.L.H."/>
            <person name="Warris S."/>
            <person name="Nguyen H.D.T."/>
            <person name="van Gent-Pelzer M.P.E."/>
            <person name="Joly D.L."/>
            <person name="van de Geest H.C."/>
            <person name="Bonants P.J.M."/>
            <person name="Smith D.S."/>
            <person name="Levesque C.A."/>
            <person name="van der Lee T.A.J."/>
        </authorList>
    </citation>
    <scope>NUCLEOTIDE SEQUENCE [LARGE SCALE GENOMIC DNA]</scope>
    <source>
        <strain evidence="17 18">JEL517</strain>
    </source>
</reference>
<feature type="compositionally biased region" description="Basic and acidic residues" evidence="11">
    <location>
        <begin position="176"/>
        <end position="194"/>
    </location>
</feature>
<evidence type="ECO:0000256" key="10">
    <source>
        <dbReference type="RuleBase" id="RU363037"/>
    </source>
</evidence>
<dbReference type="InterPro" id="IPR011035">
    <property type="entry name" value="Ribosomal_bL25/Gln-tRNA_synth"/>
</dbReference>
<feature type="domain" description="Glutamyl/glutaminyl-tRNA synthetase class Ib anti-codon binding" evidence="13">
    <location>
        <begin position="572"/>
        <end position="675"/>
    </location>
</feature>
<dbReference type="InterPro" id="IPR020056">
    <property type="entry name" value="Rbsml_bL25/Gln-tRNA_synth_N"/>
</dbReference>
<feature type="domain" description="Glutaminyl-tRNA synthetase class Ib non-specific RNA-binding" evidence="15">
    <location>
        <begin position="3"/>
        <end position="159"/>
    </location>
</feature>
<dbReference type="Pfam" id="PF03950">
    <property type="entry name" value="tRNA-synt_1c_C"/>
    <property type="match status" value="1"/>
</dbReference>
<evidence type="ECO:0000256" key="11">
    <source>
        <dbReference type="SAM" id="MobiDB-lite"/>
    </source>
</evidence>
<dbReference type="InterPro" id="IPR004514">
    <property type="entry name" value="Gln-tRNA-synth"/>
</dbReference>
<evidence type="ECO:0000256" key="9">
    <source>
        <dbReference type="ARBA" id="ARBA00048270"/>
    </source>
</evidence>
<name>A0A507C1Q7_9FUNG</name>
<dbReference type="InterPro" id="IPR001412">
    <property type="entry name" value="aa-tRNA-synth_I_CS"/>
</dbReference>
<evidence type="ECO:0000259" key="14">
    <source>
        <dbReference type="Pfam" id="PF04557"/>
    </source>
</evidence>
<evidence type="ECO:0000259" key="15">
    <source>
        <dbReference type="Pfam" id="PF04558"/>
    </source>
</evidence>
<dbReference type="STRING" id="1806994.A0A507C1Q7"/>
<evidence type="ECO:0000256" key="3">
    <source>
        <dbReference type="ARBA" id="ARBA00022598"/>
    </source>
</evidence>
<dbReference type="SUPFAM" id="SSF52374">
    <property type="entry name" value="Nucleotidylyl transferase"/>
    <property type="match status" value="1"/>
</dbReference>
<keyword evidence="6 10" id="KW-0648">Protein biosynthesis</keyword>
<dbReference type="PROSITE" id="PS00178">
    <property type="entry name" value="AA_TRNA_LIGASE_I"/>
    <property type="match status" value="1"/>
</dbReference>
<dbReference type="SUPFAM" id="SSF50715">
    <property type="entry name" value="Ribosomal protein L25-like"/>
    <property type="match status" value="1"/>
</dbReference>
<dbReference type="InterPro" id="IPR049437">
    <property type="entry name" value="tRNA-synt_1c_C2"/>
</dbReference>
<dbReference type="InterPro" id="IPR007639">
    <property type="entry name" value="Gln-tRNA-synth_Ib_RNA-bd_N"/>
</dbReference>
<feature type="domain" description="tRNA synthetases class I (E and Q) anti-codon binding" evidence="16">
    <location>
        <begin position="686"/>
        <end position="763"/>
    </location>
</feature>
<dbReference type="Gene3D" id="1.10.8.1290">
    <property type="entry name" value="Glutaminyl-tRNA synthetase, non-specific RNA binding region part 1, domain 1"/>
    <property type="match status" value="1"/>
</dbReference>
<evidence type="ECO:0000256" key="5">
    <source>
        <dbReference type="ARBA" id="ARBA00022840"/>
    </source>
</evidence>
<dbReference type="Pfam" id="PF04558">
    <property type="entry name" value="tRNA_synt_1c_R1"/>
    <property type="match status" value="1"/>
</dbReference>
<dbReference type="Gene3D" id="3.40.50.620">
    <property type="entry name" value="HUPs"/>
    <property type="match status" value="1"/>
</dbReference>
<dbReference type="NCBIfam" id="TIGR00440">
    <property type="entry name" value="glnS"/>
    <property type="match status" value="1"/>
</dbReference>
<evidence type="ECO:0000256" key="6">
    <source>
        <dbReference type="ARBA" id="ARBA00022917"/>
    </source>
</evidence>
<dbReference type="Pfam" id="PF20974">
    <property type="entry name" value="tRNA-synt_1c_C2"/>
    <property type="match status" value="1"/>
</dbReference>
<dbReference type="InterPro" id="IPR050132">
    <property type="entry name" value="Gln/Glu-tRNA_Ligase"/>
</dbReference>
<evidence type="ECO:0000259" key="12">
    <source>
        <dbReference type="Pfam" id="PF00749"/>
    </source>
</evidence>
<dbReference type="OrthoDB" id="10250478at2759"/>
<dbReference type="CDD" id="cd00807">
    <property type="entry name" value="GlnRS_core"/>
    <property type="match status" value="1"/>
</dbReference>
<comment type="catalytic activity">
    <reaction evidence="9">
        <text>tRNA(Gln) + L-glutamine + ATP = L-glutaminyl-tRNA(Gln) + AMP + diphosphate</text>
        <dbReference type="Rhea" id="RHEA:20121"/>
        <dbReference type="Rhea" id="RHEA-COMP:9662"/>
        <dbReference type="Rhea" id="RHEA-COMP:9681"/>
        <dbReference type="ChEBI" id="CHEBI:30616"/>
        <dbReference type="ChEBI" id="CHEBI:33019"/>
        <dbReference type="ChEBI" id="CHEBI:58359"/>
        <dbReference type="ChEBI" id="CHEBI:78442"/>
        <dbReference type="ChEBI" id="CHEBI:78521"/>
        <dbReference type="ChEBI" id="CHEBI:456215"/>
        <dbReference type="EC" id="6.1.1.18"/>
    </reaction>
</comment>
<sequence length="792" mass="89665">MSDELVEKFKRIGFPEKQAKDTAGNKKIAPLLDTIITEVGGVDVVDKALGNLLYALAANISPKAMPHLSYLVAAIKDRRLLTNDQISAAIKFCESVNGTPDIAKFDTACGVGVVVTPDQIQDTVKALLASRRKELEKDRYTMLPKFLGDLRTSLRWAKPLEVKEELENQMLAALGPKDERDDPKKKKEDKKKEAVSAVKSPVEASSAAPASTNVFGRIAEMAKSYDFIHSGQLTQLHKAGENPQIKPELMVEHLKRTGGKVMTRFPPEPNGFLHIGHAKAINVNFCYAQAFNGNCYLRYDDTNPEAEEDKYFVAILDTIRWLGFEPWKITYASDHFQKLYDLAVDLIRRDKAYICHCTAEEMHSMRGGDSKGPRVECSHRSRPIAESIAEFEKMKQGRYAEGEATLRMKMDMSNPNPQFWDLVAYRVMYTSHVRTGDAWCIYPTYDYTHCLNDSFEDITHSLCTVEFRMSRESYYWLVDALELYKPVQWEYARLNLSYAITSKRRLNQLVTGGFVMGWDDPRLYTIAGVRRRGFTPEAINAFVRDGGVTTNLSMIPVERLENFVRDHLNDVAPRLMACLDPLKITISNLPADYLEMLTVKKNPRDESMGERTIPFTRTVYIDRSDFREVDDDPNFYRLAIGKTIGLLNVPCPITATSVVKDATTGQVTEVLVRYEPPETKKPKTYIQWIADSPKHNSPVRIEARILSHLFYHSDPSDNEAGWLNDINPDSLVIKTDAMVDIGILGCKNEDKFQFLRVGYFCVDPDSTPERIVVNRTVTLKEDAKKDGGVKSK</sequence>
<evidence type="ECO:0000256" key="2">
    <source>
        <dbReference type="ARBA" id="ARBA00012836"/>
    </source>
</evidence>
<dbReference type="GO" id="GO:0005829">
    <property type="term" value="C:cytosol"/>
    <property type="evidence" value="ECO:0007669"/>
    <property type="project" value="TreeGrafter"/>
</dbReference>
<evidence type="ECO:0000259" key="16">
    <source>
        <dbReference type="Pfam" id="PF20974"/>
    </source>
</evidence>
<dbReference type="Pfam" id="PF04557">
    <property type="entry name" value="tRNA_synt_1c_R2"/>
    <property type="match status" value="1"/>
</dbReference>
<dbReference type="Gene3D" id="2.40.240.10">
    <property type="entry name" value="Ribosomal Protein L25, Chain P"/>
    <property type="match status" value="3"/>
</dbReference>
<proteinExistence type="inferred from homology"/>
<accession>A0A507C1Q7</accession>